<evidence type="ECO:0000256" key="10">
    <source>
        <dbReference type="SAM" id="Coils"/>
    </source>
</evidence>
<dbReference type="GO" id="GO:0015774">
    <property type="term" value="P:polysaccharide transport"/>
    <property type="evidence" value="ECO:0007669"/>
    <property type="project" value="TreeGrafter"/>
</dbReference>
<evidence type="ECO:0000256" key="8">
    <source>
        <dbReference type="ARBA" id="ARBA00023136"/>
    </source>
</evidence>
<keyword evidence="7" id="KW-0626">Porin</keyword>
<evidence type="ECO:0000256" key="9">
    <source>
        <dbReference type="ARBA" id="ARBA00023237"/>
    </source>
</evidence>
<keyword evidence="4" id="KW-1134">Transmembrane beta strand</keyword>
<dbReference type="Gene3D" id="2.40.170.10">
    <property type="entry name" value="Porin, LamB type"/>
    <property type="match status" value="1"/>
</dbReference>
<keyword evidence="3" id="KW-0813">Transport</keyword>
<comment type="similarity">
    <text evidence="2">Belongs to the porin LamB (TC 1.B.3) family.</text>
</comment>
<name>A0A3N6SER5_9GAMM</name>
<feature type="coiled-coil region" evidence="10">
    <location>
        <begin position="34"/>
        <end position="68"/>
    </location>
</feature>
<evidence type="ECO:0000256" key="3">
    <source>
        <dbReference type="ARBA" id="ARBA00022448"/>
    </source>
</evidence>
<dbReference type="GO" id="GO:0015288">
    <property type="term" value="F:porin activity"/>
    <property type="evidence" value="ECO:0007669"/>
    <property type="project" value="UniProtKB-KW"/>
</dbReference>
<protein>
    <submittedName>
        <fullName evidence="13">Carbohydrate porin</fullName>
    </submittedName>
</protein>
<evidence type="ECO:0000256" key="1">
    <source>
        <dbReference type="ARBA" id="ARBA00004571"/>
    </source>
</evidence>
<evidence type="ECO:0000256" key="11">
    <source>
        <dbReference type="SAM" id="MobiDB-lite"/>
    </source>
</evidence>
<evidence type="ECO:0000313" key="14">
    <source>
        <dbReference type="Proteomes" id="UP000279457"/>
    </source>
</evidence>
<dbReference type="RefSeq" id="WP_124231382.1">
    <property type="nucleotide sequence ID" value="NZ_RHHM01000001.1"/>
</dbReference>
<gene>
    <name evidence="13" type="ORF">EB241_01050</name>
</gene>
<sequence>MRWNNLRKKIVAVVLLSLLPAEIIASEAEIIKRLTLLEKELSSVKDELKTARSELNNTQEKTRTAVRENHIAEYQKNISTGAADEKNDMASNNISDHTLQNGRQTTQPEPVNKRSSLENMTVGDISRLVRDEIGFTYQGYLRTGWGASNRGSPKTYAAGSLGRFGNELSGWFDLTLNQRVYQQDGKSAYAIVTYDGNVGDKYNDAWFAGDDDNILQFSDIYLATRGFLPFAPQADFWVGRHQLPKYEIQMLDWKLLSHDAATGVGIENWAVGQGLMDISLNRNDINVYSRDFSTTTQMNTNSVDLRYRNIPLWEKVSLSLMGKYAFANKNDSQKRNENNDSYFRTKDTWLAAASLRLELERDAFNEFTLQIANNSYGSSFSNFSGASTSMAQGKYYYGDHSNGLAWRLISQGEIFLSDRIIMANALVWSQGKDIYSYETGAHSDFTSLRAVIRPAWIWNTWNQSGIESGWFVQKNEDTQGNKFKESAFKTTLYHAFKVGPSLLTSRPEIRFYTTYINILSNEISAFRFNDESNNEFISGIQAELWW</sequence>
<evidence type="ECO:0000256" key="4">
    <source>
        <dbReference type="ARBA" id="ARBA00022452"/>
    </source>
</evidence>
<feature type="chain" id="PRO_5018028320" evidence="12">
    <location>
        <begin position="26"/>
        <end position="546"/>
    </location>
</feature>
<accession>A0A3N6SER5</accession>
<dbReference type="GO" id="GO:0015144">
    <property type="term" value="F:carbohydrate transmembrane transporter activity"/>
    <property type="evidence" value="ECO:0007669"/>
    <property type="project" value="TreeGrafter"/>
</dbReference>
<dbReference type="PANTHER" id="PTHR38762">
    <property type="entry name" value="CRYPTIC OUTER MEMBRANE PORIN BGLH-RELATED"/>
    <property type="match status" value="1"/>
</dbReference>
<feature type="signal peptide" evidence="12">
    <location>
        <begin position="1"/>
        <end position="25"/>
    </location>
</feature>
<evidence type="ECO:0000256" key="5">
    <source>
        <dbReference type="ARBA" id="ARBA00022692"/>
    </source>
</evidence>
<dbReference type="InterPro" id="IPR003192">
    <property type="entry name" value="Porin_LamB"/>
</dbReference>
<evidence type="ECO:0000256" key="6">
    <source>
        <dbReference type="ARBA" id="ARBA00023065"/>
    </source>
</evidence>
<dbReference type="OrthoDB" id="106611at2"/>
<dbReference type="GO" id="GO:0046930">
    <property type="term" value="C:pore complex"/>
    <property type="evidence" value="ECO:0007669"/>
    <property type="project" value="UniProtKB-KW"/>
</dbReference>
<dbReference type="SUPFAM" id="SSF56935">
    <property type="entry name" value="Porins"/>
    <property type="match status" value="1"/>
</dbReference>
<dbReference type="AlphaFoldDB" id="A0A3N6SER5"/>
<evidence type="ECO:0000313" key="13">
    <source>
        <dbReference type="EMBL" id="RQM39930.1"/>
    </source>
</evidence>
<dbReference type="Proteomes" id="UP000279457">
    <property type="component" value="Unassembled WGS sequence"/>
</dbReference>
<feature type="region of interest" description="Disordered" evidence="11">
    <location>
        <begin position="77"/>
        <end position="115"/>
    </location>
</feature>
<dbReference type="Pfam" id="PF02264">
    <property type="entry name" value="LamB"/>
    <property type="match status" value="1"/>
</dbReference>
<evidence type="ECO:0000256" key="7">
    <source>
        <dbReference type="ARBA" id="ARBA00023114"/>
    </source>
</evidence>
<keyword evidence="12" id="KW-0732">Signal</keyword>
<evidence type="ECO:0000256" key="2">
    <source>
        <dbReference type="ARBA" id="ARBA00007055"/>
    </source>
</evidence>
<dbReference type="InterPro" id="IPR050286">
    <property type="entry name" value="G_neg_Bact_CarbUptk_Porin"/>
</dbReference>
<feature type="compositionally biased region" description="Polar residues" evidence="11">
    <location>
        <begin position="89"/>
        <end position="110"/>
    </location>
</feature>
<comment type="subcellular location">
    <subcellularLocation>
        <location evidence="1">Cell outer membrane</location>
        <topology evidence="1">Multi-pass membrane protein</topology>
    </subcellularLocation>
</comment>
<proteinExistence type="inferred from homology"/>
<organism evidence="13 14">
    <name type="scientific">Erwinia psidii</name>
    <dbReference type="NCBI Taxonomy" id="69224"/>
    <lineage>
        <taxon>Bacteria</taxon>
        <taxon>Pseudomonadati</taxon>
        <taxon>Pseudomonadota</taxon>
        <taxon>Gammaproteobacteria</taxon>
        <taxon>Enterobacterales</taxon>
        <taxon>Erwiniaceae</taxon>
        <taxon>Erwinia</taxon>
    </lineage>
</organism>
<evidence type="ECO:0000256" key="12">
    <source>
        <dbReference type="SAM" id="SignalP"/>
    </source>
</evidence>
<dbReference type="CDD" id="cd01346">
    <property type="entry name" value="Maltoporin-like"/>
    <property type="match status" value="1"/>
</dbReference>
<keyword evidence="9" id="KW-0998">Cell outer membrane</keyword>
<comment type="caution">
    <text evidence="13">The sequence shown here is derived from an EMBL/GenBank/DDBJ whole genome shotgun (WGS) entry which is preliminary data.</text>
</comment>
<dbReference type="GO" id="GO:0009279">
    <property type="term" value="C:cell outer membrane"/>
    <property type="evidence" value="ECO:0007669"/>
    <property type="project" value="UniProtKB-SubCell"/>
</dbReference>
<dbReference type="InterPro" id="IPR036998">
    <property type="entry name" value="Porin_LamB_sf"/>
</dbReference>
<keyword evidence="10" id="KW-0175">Coiled coil</keyword>
<keyword evidence="14" id="KW-1185">Reference proteome</keyword>
<keyword evidence="8" id="KW-0472">Membrane</keyword>
<dbReference type="PANTHER" id="PTHR38762:SF1">
    <property type="entry name" value="CRYPTIC OUTER MEMBRANE PORIN BGLH-RELATED"/>
    <property type="match status" value="1"/>
</dbReference>
<keyword evidence="5" id="KW-0812">Transmembrane</keyword>
<reference evidence="13 14" key="1">
    <citation type="submission" date="2018-10" db="EMBL/GenBank/DDBJ databases">
        <title>Draft genome sequence for the type isolate of Erwinia psidii, agent causal of bacterial blight in guava (Psidium guajava) and wilt and die-back of Eucalyptus spp.</title>
        <authorList>
            <person name="Hermenegildo P.S."/>
            <person name="Santos S.A."/>
            <person name="Guimaraes L.M.S."/>
            <person name="Vidigal P.M.P."/>
            <person name="Pereira I.C."/>
            <person name="Badel J.L."/>
            <person name="Alfenas-Zerbini P."/>
            <person name="Ferreira M.A.S.V."/>
            <person name="Alfenas A.C."/>
        </authorList>
    </citation>
    <scope>NUCLEOTIDE SEQUENCE [LARGE SCALE GENOMIC DNA]</scope>
    <source>
        <strain evidence="13 14">IBSBF 435</strain>
    </source>
</reference>
<dbReference type="EMBL" id="RHHM01000001">
    <property type="protein sequence ID" value="RQM39930.1"/>
    <property type="molecule type" value="Genomic_DNA"/>
</dbReference>
<keyword evidence="6" id="KW-0406">Ion transport</keyword>
<dbReference type="GO" id="GO:0006811">
    <property type="term" value="P:monoatomic ion transport"/>
    <property type="evidence" value="ECO:0007669"/>
    <property type="project" value="UniProtKB-KW"/>
</dbReference>